<keyword evidence="3 4" id="KW-0418">Kinase</keyword>
<dbReference type="GO" id="GO:0005634">
    <property type="term" value="C:nucleus"/>
    <property type="evidence" value="ECO:0007669"/>
    <property type="project" value="TreeGrafter"/>
</dbReference>
<gene>
    <name evidence="6" type="ORF">FA14DRAFT_144237</name>
</gene>
<dbReference type="EC" id="2.7.-.-" evidence="4"/>
<dbReference type="SUPFAM" id="SSF56104">
    <property type="entry name" value="SAICAR synthase-like"/>
    <property type="match status" value="1"/>
</dbReference>
<evidence type="ECO:0000256" key="2">
    <source>
        <dbReference type="ARBA" id="ARBA00022679"/>
    </source>
</evidence>
<dbReference type="InterPro" id="IPR005522">
    <property type="entry name" value="IPK"/>
</dbReference>
<dbReference type="InParanoid" id="A0A316VB03"/>
<evidence type="ECO:0000313" key="6">
    <source>
        <dbReference type="EMBL" id="PWN34807.1"/>
    </source>
</evidence>
<feature type="region of interest" description="Disordered" evidence="5">
    <location>
        <begin position="112"/>
        <end position="151"/>
    </location>
</feature>
<name>A0A316VB03_9BASI</name>
<reference evidence="6 7" key="1">
    <citation type="journal article" date="2018" name="Mol. Biol. Evol.">
        <title>Broad Genomic Sampling Reveals a Smut Pathogenic Ancestry of the Fungal Clade Ustilaginomycotina.</title>
        <authorList>
            <person name="Kijpornyongpan T."/>
            <person name="Mondo S.J."/>
            <person name="Barry K."/>
            <person name="Sandor L."/>
            <person name="Lee J."/>
            <person name="Lipzen A."/>
            <person name="Pangilinan J."/>
            <person name="LaButti K."/>
            <person name="Hainaut M."/>
            <person name="Henrissat B."/>
            <person name="Grigoriev I.V."/>
            <person name="Spatafora J.W."/>
            <person name="Aime M.C."/>
        </authorList>
    </citation>
    <scope>NUCLEOTIDE SEQUENCE [LARGE SCALE GENOMIC DNA]</scope>
    <source>
        <strain evidence="6 7">MCA 3882</strain>
    </source>
</reference>
<evidence type="ECO:0000313" key="7">
    <source>
        <dbReference type="Proteomes" id="UP000245771"/>
    </source>
</evidence>
<dbReference type="GO" id="GO:0046854">
    <property type="term" value="P:phosphatidylinositol phosphate biosynthetic process"/>
    <property type="evidence" value="ECO:0007669"/>
    <property type="project" value="TreeGrafter"/>
</dbReference>
<dbReference type="GO" id="GO:0005737">
    <property type="term" value="C:cytoplasm"/>
    <property type="evidence" value="ECO:0007669"/>
    <property type="project" value="TreeGrafter"/>
</dbReference>
<dbReference type="GO" id="GO:0000824">
    <property type="term" value="F:inositol-1,4,5,6-tetrakisphosphate 3-kinase activity"/>
    <property type="evidence" value="ECO:0007669"/>
    <property type="project" value="TreeGrafter"/>
</dbReference>
<dbReference type="FunCoup" id="A0A316VB03">
    <property type="interactions" value="218"/>
</dbReference>
<dbReference type="Gene3D" id="3.30.470.160">
    <property type="entry name" value="Inositol polyphosphate kinase"/>
    <property type="match status" value="1"/>
</dbReference>
<dbReference type="GO" id="GO:0008440">
    <property type="term" value="F:inositol-1,4,5-trisphosphate 3-kinase activity"/>
    <property type="evidence" value="ECO:0007669"/>
    <property type="project" value="TreeGrafter"/>
</dbReference>
<dbReference type="InterPro" id="IPR038286">
    <property type="entry name" value="IPK_sf"/>
</dbReference>
<proteinExistence type="inferred from homology"/>
<dbReference type="RefSeq" id="XP_025355109.1">
    <property type="nucleotide sequence ID" value="XM_025497238.1"/>
</dbReference>
<feature type="compositionally biased region" description="Polar residues" evidence="5">
    <location>
        <begin position="112"/>
        <end position="121"/>
    </location>
</feature>
<dbReference type="GO" id="GO:0032958">
    <property type="term" value="P:inositol phosphate biosynthetic process"/>
    <property type="evidence" value="ECO:0007669"/>
    <property type="project" value="InterPro"/>
</dbReference>
<dbReference type="Pfam" id="PF03770">
    <property type="entry name" value="IPK"/>
    <property type="match status" value="1"/>
</dbReference>
<evidence type="ECO:0000256" key="3">
    <source>
        <dbReference type="ARBA" id="ARBA00022777"/>
    </source>
</evidence>
<keyword evidence="7" id="KW-1185">Reference proteome</keyword>
<dbReference type="STRING" id="1280837.A0A316VB03"/>
<evidence type="ECO:0000256" key="4">
    <source>
        <dbReference type="RuleBase" id="RU363090"/>
    </source>
</evidence>
<comment type="similarity">
    <text evidence="1 4">Belongs to the inositol phosphokinase (IPK) family.</text>
</comment>
<dbReference type="GeneID" id="37019019"/>
<dbReference type="AlphaFoldDB" id="A0A316VB03"/>
<evidence type="ECO:0000256" key="5">
    <source>
        <dbReference type="SAM" id="MobiDB-lite"/>
    </source>
</evidence>
<keyword evidence="2 4" id="KW-0808">Transferase</keyword>
<protein>
    <recommendedName>
        <fullName evidence="4">Kinase</fullName>
        <ecNumber evidence="4">2.7.-.-</ecNumber>
    </recommendedName>
</protein>
<dbReference type="Proteomes" id="UP000245771">
    <property type="component" value="Unassembled WGS sequence"/>
</dbReference>
<dbReference type="PANTHER" id="PTHR12400:SF21">
    <property type="entry name" value="KINASE"/>
    <property type="match status" value="1"/>
</dbReference>
<sequence>MFDDDWNSDEKRPSTVAVLPSNDETEIPSVVQLQPFDNQVGGHSHIFRFSKRAVCKPLVSRENEFYEAIEREHPSLLSFVPQYLGVLNVSYRHVDKHTQDDTVTDAQNNITYTEAATSPDNQRGRPKVSRGTSEANVPTRRRIFQDESRQRTPRPFQILHADMTVDQVEPSPVRQEQFLLMEDLTGRLKFPCVLDLKMGTRQYGLDATDKKRKSQTKKCDKTTSRTHGVRICGMQVYDSKKDNYLFQDKYYGRQIAPDQFSTALARFFEDGKCLLVHHIPIILEKLYRLAGIIFRLKGYRFYASSLLFIYDGDEQTQSRLLREFEHRRRHGQAGTIPSSAPPNRRRKKGEINIRIIDFAHCTTGHDYIYPDEDAADEAELEALRAAGRPIVRFPPQWRDGPDSGYLFGLQHLARSFEEIWDRERQRRKSEAEKQAKDSGIQEEEQLKILIQKADLGDLIIDGSDVFDGIFADSRDGLDGHVSS</sequence>
<dbReference type="PANTHER" id="PTHR12400">
    <property type="entry name" value="INOSITOL POLYPHOSPHATE KINASE"/>
    <property type="match status" value="1"/>
</dbReference>
<dbReference type="EMBL" id="KZ819603">
    <property type="protein sequence ID" value="PWN34807.1"/>
    <property type="molecule type" value="Genomic_DNA"/>
</dbReference>
<accession>A0A316VB03</accession>
<organism evidence="6 7">
    <name type="scientific">Meira miltonrushii</name>
    <dbReference type="NCBI Taxonomy" id="1280837"/>
    <lineage>
        <taxon>Eukaryota</taxon>
        <taxon>Fungi</taxon>
        <taxon>Dikarya</taxon>
        <taxon>Basidiomycota</taxon>
        <taxon>Ustilaginomycotina</taxon>
        <taxon>Exobasidiomycetes</taxon>
        <taxon>Exobasidiales</taxon>
        <taxon>Brachybasidiaceae</taxon>
        <taxon>Meira</taxon>
    </lineage>
</organism>
<evidence type="ECO:0000256" key="1">
    <source>
        <dbReference type="ARBA" id="ARBA00007374"/>
    </source>
</evidence>
<dbReference type="OrthoDB" id="2573163at2759"/>